<dbReference type="SUPFAM" id="SSF52499">
    <property type="entry name" value="Isochorismatase-like hydrolases"/>
    <property type="match status" value="1"/>
</dbReference>
<reference evidence="4 5" key="1">
    <citation type="submission" date="2024-09" db="EMBL/GenBank/DDBJ databases">
        <title>Paenibacillus zeirhizospherea sp. nov., isolated from surface of the maize (Zea mays) roots in a horticulture field, Hungary.</title>
        <authorList>
            <person name="Marton D."/>
            <person name="Farkas M."/>
            <person name="Bedics A."/>
            <person name="Toth E."/>
            <person name="Tancsics A."/>
            <person name="Boka K."/>
            <person name="Maroti G."/>
            <person name="Kriszt B."/>
            <person name="Cserhati M."/>
        </authorList>
    </citation>
    <scope>NUCLEOTIDE SEQUENCE [LARGE SCALE GENOMIC DNA]</scope>
    <source>
        <strain evidence="4 5">KCTC 33519</strain>
    </source>
</reference>
<dbReference type="GO" id="GO:0016787">
    <property type="term" value="F:hydrolase activity"/>
    <property type="evidence" value="ECO:0007669"/>
    <property type="project" value="UniProtKB-KW"/>
</dbReference>
<gene>
    <name evidence="4" type="ORF">ACE41H_05680</name>
</gene>
<evidence type="ECO:0000313" key="5">
    <source>
        <dbReference type="Proteomes" id="UP001580346"/>
    </source>
</evidence>
<evidence type="ECO:0000259" key="3">
    <source>
        <dbReference type="Pfam" id="PF00857"/>
    </source>
</evidence>
<accession>A0ABV5ASW7</accession>
<organism evidence="4 5">
    <name type="scientific">Paenibacillus enshidis</name>
    <dbReference type="NCBI Taxonomy" id="1458439"/>
    <lineage>
        <taxon>Bacteria</taxon>
        <taxon>Bacillati</taxon>
        <taxon>Bacillota</taxon>
        <taxon>Bacilli</taxon>
        <taxon>Bacillales</taxon>
        <taxon>Paenibacillaceae</taxon>
        <taxon>Paenibacillus</taxon>
    </lineage>
</organism>
<dbReference type="Gene3D" id="3.40.50.850">
    <property type="entry name" value="Isochorismatase-like"/>
    <property type="match status" value="1"/>
</dbReference>
<name>A0ABV5ASW7_9BACL</name>
<protein>
    <submittedName>
        <fullName evidence="4">Cysteine hydrolase family protein</fullName>
    </submittedName>
</protein>
<dbReference type="InterPro" id="IPR000868">
    <property type="entry name" value="Isochorismatase-like_dom"/>
</dbReference>
<sequence length="271" mass="29737">MLKLGNRRNYWRVSETLADLRRTQKPGHPVTLPAQPQKVIFDLEHTAVIVVDMQNDFCAPGGWLDSIGVDTAPLQGPVSRLNRLLPELRKAHVPVIWVNWGNREDRMNVPPSVLHVYNSDGRGRGIGDALPGNGSKVLEKGSWGAAIVDGLQTAPDDIYVDKYRMSGFWDTPLDSILRNLNVQTVLFAGVNLDQCVMHTLQDAACLGYDGILLEDCSATSSPTFCSEATLYNIKQCYGFVTDSARLVEELTGSGTRNMEATPEGLTPIDSP</sequence>
<dbReference type="Proteomes" id="UP001580346">
    <property type="component" value="Unassembled WGS sequence"/>
</dbReference>
<dbReference type="InterPro" id="IPR036380">
    <property type="entry name" value="Isochorismatase-like_sf"/>
</dbReference>
<dbReference type="EMBL" id="JBHHMI010000003">
    <property type="protein sequence ID" value="MFB5266276.1"/>
    <property type="molecule type" value="Genomic_DNA"/>
</dbReference>
<dbReference type="CDD" id="cd00431">
    <property type="entry name" value="cysteine_hydrolases"/>
    <property type="match status" value="1"/>
</dbReference>
<comment type="similarity">
    <text evidence="1">Belongs to the isochorismatase family.</text>
</comment>
<keyword evidence="2 4" id="KW-0378">Hydrolase</keyword>
<evidence type="ECO:0000313" key="4">
    <source>
        <dbReference type="EMBL" id="MFB5266276.1"/>
    </source>
</evidence>
<dbReference type="InterPro" id="IPR050272">
    <property type="entry name" value="Isochorismatase-like_hydrls"/>
</dbReference>
<evidence type="ECO:0000256" key="1">
    <source>
        <dbReference type="ARBA" id="ARBA00006336"/>
    </source>
</evidence>
<keyword evidence="5" id="KW-1185">Reference proteome</keyword>
<dbReference type="RefSeq" id="WP_375353880.1">
    <property type="nucleotide sequence ID" value="NZ_JBHHMI010000003.1"/>
</dbReference>
<dbReference type="Pfam" id="PF00857">
    <property type="entry name" value="Isochorismatase"/>
    <property type="match status" value="1"/>
</dbReference>
<comment type="caution">
    <text evidence="4">The sequence shown here is derived from an EMBL/GenBank/DDBJ whole genome shotgun (WGS) entry which is preliminary data.</text>
</comment>
<evidence type="ECO:0000256" key="2">
    <source>
        <dbReference type="ARBA" id="ARBA00022801"/>
    </source>
</evidence>
<proteinExistence type="inferred from homology"/>
<feature type="domain" description="Isochorismatase-like" evidence="3">
    <location>
        <begin position="46"/>
        <end position="244"/>
    </location>
</feature>
<dbReference type="PANTHER" id="PTHR43540">
    <property type="entry name" value="PEROXYUREIDOACRYLATE/UREIDOACRYLATE AMIDOHYDROLASE-RELATED"/>
    <property type="match status" value="1"/>
</dbReference>